<reference evidence="2 3" key="1">
    <citation type="submission" date="2015-04" db="EMBL/GenBank/DDBJ databases">
        <title>Complete genome sequence of Schizopora paradoxa KUC8140, a cosmopolitan wood degrader in East Asia.</title>
        <authorList>
            <consortium name="DOE Joint Genome Institute"/>
            <person name="Min B."/>
            <person name="Park H."/>
            <person name="Jang Y."/>
            <person name="Kim J.-J."/>
            <person name="Kim K.H."/>
            <person name="Pangilinan J."/>
            <person name="Lipzen A."/>
            <person name="Riley R."/>
            <person name="Grigoriev I.V."/>
            <person name="Spatafora J.W."/>
            <person name="Choi I.-G."/>
        </authorList>
    </citation>
    <scope>NUCLEOTIDE SEQUENCE [LARGE SCALE GENOMIC DNA]</scope>
    <source>
        <strain evidence="2 3">KUC8140</strain>
    </source>
</reference>
<dbReference type="EMBL" id="KQ086162">
    <property type="protein sequence ID" value="KLO07073.1"/>
    <property type="molecule type" value="Genomic_DNA"/>
</dbReference>
<dbReference type="InParanoid" id="A0A0H2RC67"/>
<feature type="region of interest" description="Disordered" evidence="1">
    <location>
        <begin position="1"/>
        <end position="51"/>
    </location>
</feature>
<gene>
    <name evidence="2" type="ORF">SCHPADRAFT_665302</name>
</gene>
<sequence length="545" mass="62331">MSGDALQTASSSSVSGYSSRPTREDAEENDPTSTSLIAKPRRTLGSSMSKVGSGFRSIVTKTVPDRFLSPADIANEIRRVRKHHETTIFQRHREGSDGSPDADKETLKALCMRLLICCERSDLFGFRNVALYEFTMLGINDPHVRILFQQCVIEVNRTREHDDALFPEPPQFSDQHALWSDLLGGRVFEAADEKELNKYSALLKVSLSMGPGSSLKFRSTGYLGFAYLSHALLMDVKDRKLKFLMGLWEHLLKVLATDARHGGWEVLDASIRNILSSEKRMYDFLRPSHFVGDLAVYLIWNADKIPTLYRIFFSPLQVQYTPENKDQDQLNISYPPMEHWSIPVIVAYAVTVTYSLVSSPQSKEVRSLEDLRRYARRAQTGTTLADSVLCDEKWMTFYTVLHYAISCYHSNHGISLAEGIPRPVRDSLCILASWCAELRNQESNRALVHLISQLINVNRYFKEALVEDYDSTLPLILFRLPSKENREGCLQKYTCITLFENVPYLRRYRINGKYFITSRLQRWPPMSTKRLRYSSSGLYTVLVGR</sequence>
<feature type="compositionally biased region" description="Low complexity" evidence="1">
    <location>
        <begin position="10"/>
        <end position="19"/>
    </location>
</feature>
<dbReference type="AlphaFoldDB" id="A0A0H2RC67"/>
<evidence type="ECO:0000313" key="3">
    <source>
        <dbReference type="Proteomes" id="UP000053477"/>
    </source>
</evidence>
<dbReference type="Proteomes" id="UP000053477">
    <property type="component" value="Unassembled WGS sequence"/>
</dbReference>
<evidence type="ECO:0000313" key="2">
    <source>
        <dbReference type="EMBL" id="KLO07073.1"/>
    </source>
</evidence>
<accession>A0A0H2RC67</accession>
<organism evidence="2 3">
    <name type="scientific">Schizopora paradoxa</name>
    <dbReference type="NCBI Taxonomy" id="27342"/>
    <lineage>
        <taxon>Eukaryota</taxon>
        <taxon>Fungi</taxon>
        <taxon>Dikarya</taxon>
        <taxon>Basidiomycota</taxon>
        <taxon>Agaricomycotina</taxon>
        <taxon>Agaricomycetes</taxon>
        <taxon>Hymenochaetales</taxon>
        <taxon>Schizoporaceae</taxon>
        <taxon>Schizopora</taxon>
    </lineage>
</organism>
<name>A0A0H2RC67_9AGAM</name>
<keyword evidence="3" id="KW-1185">Reference proteome</keyword>
<evidence type="ECO:0000256" key="1">
    <source>
        <dbReference type="SAM" id="MobiDB-lite"/>
    </source>
</evidence>
<protein>
    <submittedName>
        <fullName evidence="2">Uncharacterized protein</fullName>
    </submittedName>
</protein>
<proteinExistence type="predicted"/>